<feature type="domain" description="Haemolysin activator HlyB C-terminal" evidence="5">
    <location>
        <begin position="272"/>
        <end position="622"/>
    </location>
</feature>
<dbReference type="Gene3D" id="2.40.160.50">
    <property type="entry name" value="membrane protein fhac: a member of the omp85/tpsb transporter family"/>
    <property type="match status" value="1"/>
</dbReference>
<evidence type="ECO:0000313" key="7">
    <source>
        <dbReference type="EMBL" id="STY87922.1"/>
    </source>
</evidence>
<dbReference type="AlphaFoldDB" id="A0A378PMG6"/>
<dbReference type="Gene3D" id="3.10.20.310">
    <property type="entry name" value="membrane protein fhac"/>
    <property type="match status" value="1"/>
</dbReference>
<dbReference type="Proteomes" id="UP000255102">
    <property type="component" value="Unassembled WGS sequence"/>
</dbReference>
<proteinExistence type="predicted"/>
<feature type="domain" description="Polypeptide-transport-associated ShlB-type" evidence="6">
    <location>
        <begin position="131"/>
        <end position="181"/>
    </location>
</feature>
<protein>
    <submittedName>
        <fullName evidence="7">TpsB transporter</fullName>
    </submittedName>
</protein>
<dbReference type="RefSeq" id="WP_084260694.1">
    <property type="nucleotide sequence ID" value="NZ_CP011158.1"/>
</dbReference>
<dbReference type="InterPro" id="IPR005565">
    <property type="entry name" value="Hemolysn_activator_HlyB_C"/>
</dbReference>
<feature type="signal peptide" evidence="4">
    <location>
        <begin position="1"/>
        <end position="25"/>
    </location>
</feature>
<dbReference type="Pfam" id="PF08479">
    <property type="entry name" value="POTRA_2"/>
    <property type="match status" value="1"/>
</dbReference>
<evidence type="ECO:0000256" key="3">
    <source>
        <dbReference type="ARBA" id="ARBA00023237"/>
    </source>
</evidence>
<dbReference type="EMBL" id="UGPW01000001">
    <property type="protein sequence ID" value="STY87922.1"/>
    <property type="molecule type" value="Genomic_DNA"/>
</dbReference>
<dbReference type="GO" id="GO:0008320">
    <property type="term" value="F:protein transmembrane transporter activity"/>
    <property type="evidence" value="ECO:0007669"/>
    <property type="project" value="TreeGrafter"/>
</dbReference>
<dbReference type="InterPro" id="IPR051544">
    <property type="entry name" value="TPS_OM_transporter"/>
</dbReference>
<keyword evidence="3" id="KW-0998">Cell outer membrane</keyword>
<dbReference type="PANTHER" id="PTHR34597:SF3">
    <property type="entry name" value="OUTER MEMBRANE TRANSPORTER CDIB"/>
    <property type="match status" value="1"/>
</dbReference>
<evidence type="ECO:0000313" key="8">
    <source>
        <dbReference type="Proteomes" id="UP000255102"/>
    </source>
</evidence>
<keyword evidence="1" id="KW-0472">Membrane</keyword>
<evidence type="ECO:0000259" key="5">
    <source>
        <dbReference type="Pfam" id="PF03865"/>
    </source>
</evidence>
<name>A0A378PMG6_9GAMM</name>
<evidence type="ECO:0000256" key="2">
    <source>
        <dbReference type="ARBA" id="ARBA00022692"/>
    </source>
</evidence>
<keyword evidence="4" id="KW-0732">Signal</keyword>
<accession>A0A378PMG6</accession>
<dbReference type="PANTHER" id="PTHR34597">
    <property type="entry name" value="SLR1661 PROTEIN"/>
    <property type="match status" value="1"/>
</dbReference>
<keyword evidence="2" id="KW-0812">Transmembrane</keyword>
<dbReference type="GO" id="GO:0098046">
    <property type="term" value="C:type V protein secretion system complex"/>
    <property type="evidence" value="ECO:0007669"/>
    <property type="project" value="TreeGrafter"/>
</dbReference>
<organism evidence="7 8">
    <name type="scientific">Moraxella ovis</name>
    <dbReference type="NCBI Taxonomy" id="29433"/>
    <lineage>
        <taxon>Bacteria</taxon>
        <taxon>Pseudomonadati</taxon>
        <taxon>Pseudomonadota</taxon>
        <taxon>Gammaproteobacteria</taxon>
        <taxon>Moraxellales</taxon>
        <taxon>Moraxellaceae</taxon>
        <taxon>Moraxella</taxon>
    </lineage>
</organism>
<evidence type="ECO:0000256" key="4">
    <source>
        <dbReference type="SAM" id="SignalP"/>
    </source>
</evidence>
<evidence type="ECO:0000259" key="6">
    <source>
        <dbReference type="Pfam" id="PF08479"/>
    </source>
</evidence>
<reference evidence="7 8" key="1">
    <citation type="submission" date="2018-06" db="EMBL/GenBank/DDBJ databases">
        <authorList>
            <consortium name="Pathogen Informatics"/>
            <person name="Doyle S."/>
        </authorList>
    </citation>
    <scope>NUCLEOTIDE SEQUENCE [LARGE SCALE GENOMIC DNA]</scope>
    <source>
        <strain evidence="7 8">NCTC11227</strain>
    </source>
</reference>
<sequence>MHPSIPRIQTLLLFMLCMYCKATYANTQSTTTGSILLPKTLSSELRQAELTHLARQDFEPNFDFGGIDVVDDTSDADMVDVSSPTWLDEAFDTPCFVIDEISLQVDDGLRADNRFDFVLYPLLDYNKPTFAIGRCIGQHNLSLIVDIAHNELLKRGFLTSRISIDEQDLSSGRLVLAVSTGKIKNIAFQSNKSVKLNEPNPSSNKHHKTPIFIRQALAIKPNQIFHLPTLEHGMDTLKKIDPTANLQIIPTNSNQTNSLDEQQSIGNTSDTGFSDLLITMDRTKSIHLGFHVDNSLSDAYDNYLASIDVRANNLLGVNDEWQVSANYPLFRLIDAMQDDLGVKLDRDRQLNYHTSLTLPYGLYKANLSHSHYQYKQFIEGLDNPLMYHGTTKTSSLGLTRLLHRNATHKTEGYIKAHHKQSRNFIDDVQIEVQNRRTTGYGIGITYQQYFSNNAYLYTNLEYRQGTGALKAKPAPEEDIYNAFGQRLPSEGFARAPIWSVFASFQKPIVLNQNSFTQNTKAKNPIHLNYTAKLQAQYARQLPTPSDLFYLGGYDTKGIKEGDYLSGEHGVRLSQELAWHLPYQSSNNQHSTQLYIGLDQGMVYGQNTIKNQRYLSAAAIGIRHHYQTKEQAKQSTHNQSNFKLNNTPNTAYIDLFIGKAIKAPEWIKDDWVIGVGAGIGF</sequence>
<feature type="chain" id="PRO_5016878444" evidence="4">
    <location>
        <begin position="26"/>
        <end position="680"/>
    </location>
</feature>
<dbReference type="Pfam" id="PF03865">
    <property type="entry name" value="ShlB"/>
    <property type="match status" value="1"/>
</dbReference>
<evidence type="ECO:0000256" key="1">
    <source>
        <dbReference type="ARBA" id="ARBA00022452"/>
    </source>
</evidence>
<keyword evidence="1" id="KW-1134">Transmembrane beta strand</keyword>
<gene>
    <name evidence="7" type="primary">fhaC_3</name>
    <name evidence="7" type="ORF">NCTC11227_01949</name>
</gene>
<dbReference type="GO" id="GO:0046819">
    <property type="term" value="P:protein secretion by the type V secretion system"/>
    <property type="evidence" value="ECO:0007669"/>
    <property type="project" value="TreeGrafter"/>
</dbReference>
<dbReference type="InterPro" id="IPR013686">
    <property type="entry name" value="Polypept-transport_assoc_ShlB"/>
</dbReference>